<sequence length="287" mass="31608">MESNPLLLSWQQFHHQLIEENSVLRVEEVFFKVKAFQIQDAGNSGLGTRYDLHGHGWCLITEERLLFIWVPVVPPQHLGISIPISGVVPQSLRVRDPFLGATFLRGQAVFLTHPAEAIELEFTIQTDRTNLEMAMNAIVGLQDGSAGLPDAGNIFGDGNASAIMDRRVFWNADATNLFQLVEGYLPAEIEASEQDVQTAIRLMGAETSALVDPHAPQQPELERLVDNSIASLDCGSVIIMRNDSSPVGQVDTFAEIQKLNLADLRAGPPPLAFVHRVFAIKQNKQPV</sequence>
<proteinExistence type="predicted"/>
<accession>A0AAV8UYV4</accession>
<reference evidence="1 2" key="1">
    <citation type="journal article" date="2023" name="Nat. Commun.">
        <title>Origin of minicircular mitochondrial genomes in red algae.</title>
        <authorList>
            <person name="Lee Y."/>
            <person name="Cho C.H."/>
            <person name="Lee Y.M."/>
            <person name="Park S.I."/>
            <person name="Yang J.H."/>
            <person name="West J.A."/>
            <person name="Bhattacharya D."/>
            <person name="Yoon H.S."/>
        </authorList>
    </citation>
    <scope>NUCLEOTIDE SEQUENCE [LARGE SCALE GENOMIC DNA]</scope>
    <source>
        <strain evidence="1 2">CCMP1338</strain>
        <tissue evidence="1">Whole cell</tissue>
    </source>
</reference>
<evidence type="ECO:0000313" key="1">
    <source>
        <dbReference type="EMBL" id="KAJ8906207.1"/>
    </source>
</evidence>
<dbReference type="EMBL" id="JAMWBK010000004">
    <property type="protein sequence ID" value="KAJ8906207.1"/>
    <property type="molecule type" value="Genomic_DNA"/>
</dbReference>
<protein>
    <submittedName>
        <fullName evidence="1">Uncharacterized protein</fullName>
    </submittedName>
</protein>
<comment type="caution">
    <text evidence="1">The sequence shown here is derived from an EMBL/GenBank/DDBJ whole genome shotgun (WGS) entry which is preliminary data.</text>
</comment>
<name>A0AAV8UYV4_9RHOD</name>
<dbReference type="Proteomes" id="UP001157974">
    <property type="component" value="Unassembled WGS sequence"/>
</dbReference>
<gene>
    <name evidence="1" type="ORF">NDN08_002701</name>
</gene>
<evidence type="ECO:0000313" key="2">
    <source>
        <dbReference type="Proteomes" id="UP001157974"/>
    </source>
</evidence>
<dbReference type="AlphaFoldDB" id="A0AAV8UYV4"/>
<organism evidence="1 2">
    <name type="scientific">Rhodosorus marinus</name>
    <dbReference type="NCBI Taxonomy" id="101924"/>
    <lineage>
        <taxon>Eukaryota</taxon>
        <taxon>Rhodophyta</taxon>
        <taxon>Stylonematophyceae</taxon>
        <taxon>Stylonematales</taxon>
        <taxon>Stylonemataceae</taxon>
        <taxon>Rhodosorus</taxon>
    </lineage>
</organism>
<keyword evidence="2" id="KW-1185">Reference proteome</keyword>